<dbReference type="GO" id="GO:0016810">
    <property type="term" value="F:hydrolase activity, acting on carbon-nitrogen (but not peptide) bonds"/>
    <property type="evidence" value="ECO:0007669"/>
    <property type="project" value="InterPro"/>
</dbReference>
<dbReference type="InterPro" id="IPR057744">
    <property type="entry name" value="OTAase-like"/>
</dbReference>
<dbReference type="PANTHER" id="PTHR43135">
    <property type="entry name" value="ALPHA-D-RIBOSE 1-METHYLPHOSPHONATE 5-TRIPHOSPHATE DIPHOSPHATASE"/>
    <property type="match status" value="1"/>
</dbReference>
<dbReference type="SUPFAM" id="SSF51556">
    <property type="entry name" value="Metallo-dependent hydrolases"/>
    <property type="match status" value="1"/>
</dbReference>
<organism evidence="2 3">
    <name type="scientific">Aliirhizobium smilacinae</name>
    <dbReference type="NCBI Taxonomy" id="1395944"/>
    <lineage>
        <taxon>Bacteria</taxon>
        <taxon>Pseudomonadati</taxon>
        <taxon>Pseudomonadota</taxon>
        <taxon>Alphaproteobacteria</taxon>
        <taxon>Hyphomicrobiales</taxon>
        <taxon>Rhizobiaceae</taxon>
        <taxon>Aliirhizobium</taxon>
    </lineage>
</organism>
<feature type="domain" description="Amidohydrolase-related" evidence="1">
    <location>
        <begin position="68"/>
        <end position="433"/>
    </location>
</feature>
<dbReference type="InterPro" id="IPR051781">
    <property type="entry name" value="Metallo-dep_Hydrolase"/>
</dbReference>
<accession>A0A5C4XIX8</accession>
<dbReference type="InterPro" id="IPR032466">
    <property type="entry name" value="Metal_Hydrolase"/>
</dbReference>
<evidence type="ECO:0000313" key="2">
    <source>
        <dbReference type="EMBL" id="TNM63465.1"/>
    </source>
</evidence>
<keyword evidence="2" id="KW-0378">Hydrolase</keyword>
<dbReference type="Proteomes" id="UP000311605">
    <property type="component" value="Unassembled WGS sequence"/>
</dbReference>
<dbReference type="SUPFAM" id="SSF51338">
    <property type="entry name" value="Composite domain of metallo-dependent hydrolases"/>
    <property type="match status" value="1"/>
</dbReference>
<gene>
    <name evidence="2" type="ORF">FHP24_11655</name>
</gene>
<name>A0A5C4XIX8_9HYPH</name>
<dbReference type="AlphaFoldDB" id="A0A5C4XIX8"/>
<evidence type="ECO:0000259" key="1">
    <source>
        <dbReference type="Pfam" id="PF01979"/>
    </source>
</evidence>
<dbReference type="Gene3D" id="3.20.20.140">
    <property type="entry name" value="Metal-dependent hydrolases"/>
    <property type="match status" value="1"/>
</dbReference>
<sequence length="444" mass="47993">MPHQEGFRRGLQHMRLIEADWLVSGTGAAPVKNGAVLIDGERIVSAGPAGSFEVPADVELLKFPGRTLAPGLVDCHSHINMAGDKLTVEEVVAEGEPMMLFRSAQNCRTTVETGVTTLSDNGAYGKTAFDTKKAIAAGIIPGPRLFVCGRPLTMTGGHGWPMGGEADGEDGLRQAVRQLLREGADYIKVMASGGSTRNTPRCRASYTVAELKAVAEETHSWGRVAVAHATSNESIANSLDAGFDMLCHCSFYKPPQREAAWPTPPSFCDAFGIYSYDPELTKRIVDQGVAIHPTMQCHRYGLQRLERCACERKLTEAETNELAARRQRYAERCDYFQKLLDAGVELIAGSDAGWGSPFGDFVGEIEAMVDAGMNTHDALQAGTLRSARSMGIDKQVGSIEKGKLADILVVDGDPTTDISALRRLQTVFLGGRTLQETEATRRGY</sequence>
<dbReference type="OrthoDB" id="9765769at2"/>
<reference evidence="2 3" key="1">
    <citation type="submission" date="2019-06" db="EMBL/GenBank/DDBJ databases">
        <title>The draft genome of Rhizobium smilacinae PTYR-5.</title>
        <authorList>
            <person name="Liu L."/>
            <person name="Li L."/>
            <person name="Zhang X."/>
        </authorList>
    </citation>
    <scope>NUCLEOTIDE SEQUENCE [LARGE SCALE GENOMIC DNA]</scope>
    <source>
        <strain evidence="2 3">PTYR-5</strain>
    </source>
</reference>
<protein>
    <submittedName>
        <fullName evidence="2">Amidohydrolase family protein</fullName>
    </submittedName>
</protein>
<dbReference type="EMBL" id="VDMN01000002">
    <property type="protein sequence ID" value="TNM63465.1"/>
    <property type="molecule type" value="Genomic_DNA"/>
</dbReference>
<dbReference type="Pfam" id="PF01979">
    <property type="entry name" value="Amidohydro_1"/>
    <property type="match status" value="1"/>
</dbReference>
<comment type="caution">
    <text evidence="2">The sequence shown here is derived from an EMBL/GenBank/DDBJ whole genome shotgun (WGS) entry which is preliminary data.</text>
</comment>
<dbReference type="CDD" id="cd01299">
    <property type="entry name" value="Met_dep_hydrolase_A"/>
    <property type="match status" value="1"/>
</dbReference>
<dbReference type="Gene3D" id="2.30.40.10">
    <property type="entry name" value="Urease, subunit C, domain 1"/>
    <property type="match status" value="1"/>
</dbReference>
<keyword evidence="3" id="KW-1185">Reference proteome</keyword>
<evidence type="ECO:0000313" key="3">
    <source>
        <dbReference type="Proteomes" id="UP000311605"/>
    </source>
</evidence>
<dbReference type="InterPro" id="IPR006680">
    <property type="entry name" value="Amidohydro-rel"/>
</dbReference>
<dbReference type="PANTHER" id="PTHR43135:SF3">
    <property type="entry name" value="ALPHA-D-RIBOSE 1-METHYLPHOSPHONATE 5-TRIPHOSPHATE DIPHOSPHATASE"/>
    <property type="match status" value="1"/>
</dbReference>
<proteinExistence type="predicted"/>
<dbReference type="InterPro" id="IPR011059">
    <property type="entry name" value="Metal-dep_hydrolase_composite"/>
</dbReference>